<protein>
    <submittedName>
        <fullName evidence="1">Uncharacterized protein</fullName>
    </submittedName>
</protein>
<evidence type="ECO:0000313" key="1">
    <source>
        <dbReference type="EMBL" id="TDR06321.1"/>
    </source>
</evidence>
<dbReference type="Proteomes" id="UP000295729">
    <property type="component" value="Unassembled WGS sequence"/>
</dbReference>
<accession>A0A4R6WYJ3</accession>
<gene>
    <name evidence="1" type="ORF">C8D85_3252</name>
</gene>
<dbReference type="EMBL" id="SNZA01000006">
    <property type="protein sequence ID" value="TDR06321.1"/>
    <property type="molecule type" value="Genomic_DNA"/>
</dbReference>
<dbReference type="AlphaFoldDB" id="A0A4R6WYJ3"/>
<sequence length="35" mass="3847">MNKLFIKAIIISVLTLVLPSEQALVNSVDVSITIY</sequence>
<name>A0A4R6WYJ3_9GAMM</name>
<proteinExistence type="predicted"/>
<reference evidence="1 2" key="1">
    <citation type="submission" date="2019-03" db="EMBL/GenBank/DDBJ databases">
        <title>Genomic Encyclopedia of Type Strains, Phase IV (KMG-IV): sequencing the most valuable type-strain genomes for metagenomic binning, comparative biology and taxonomic classification.</title>
        <authorList>
            <person name="Goeker M."/>
        </authorList>
    </citation>
    <scope>NUCLEOTIDE SEQUENCE [LARGE SCALE GENOMIC DNA]</scope>
    <source>
        <strain evidence="1 2">DSM 5604</strain>
    </source>
</reference>
<keyword evidence="2" id="KW-1185">Reference proteome</keyword>
<evidence type="ECO:0000313" key="2">
    <source>
        <dbReference type="Proteomes" id="UP000295729"/>
    </source>
</evidence>
<organism evidence="1 2">
    <name type="scientific">Marinomonas communis</name>
    <dbReference type="NCBI Taxonomy" id="28254"/>
    <lineage>
        <taxon>Bacteria</taxon>
        <taxon>Pseudomonadati</taxon>
        <taxon>Pseudomonadota</taxon>
        <taxon>Gammaproteobacteria</taxon>
        <taxon>Oceanospirillales</taxon>
        <taxon>Oceanospirillaceae</taxon>
        <taxon>Marinomonas</taxon>
    </lineage>
</organism>
<comment type="caution">
    <text evidence="1">The sequence shown here is derived from an EMBL/GenBank/DDBJ whole genome shotgun (WGS) entry which is preliminary data.</text>
</comment>